<gene>
    <name evidence="1" type="ORF">PECUL_23A010596</name>
</gene>
<keyword evidence="2" id="KW-1185">Reference proteome</keyword>
<proteinExistence type="predicted"/>
<sequence length="644" mass="73668">MFRLKLHLWSNREWHLPQTWIITTSKFLTTYHSQHRWRRFMQITRQLRHRGIKYRCGHRALWWYHMEISPYTVCRGRPQEIPTRATATVALTSDTGENEEEEPLSMPFWVQHNDSILLPTPTTVEQSFDLYIDALHYIPDNASVIKVTGQIVNSGKSVPAVVAFPELNSSARNPEFKFYQILNAEGEILKVTTSILFQVSTVDSDSGDIAIIGNSILPVFSNEGKLNVGGFQLKLRTGLPSKQLDAIVSSDLHQYPVFPCCSLLIRLLPHCEHPDLLPRYSSGYYFTDEAKPTRFEQEIMNTFQKNVNFPKLVKDMAGHSMEKEQSQVPETQWKDWIVTRMGGGKSSLLQLPFNYINIHHAAQYRQETGIRFRIRQAFGLSADGLYINAFARVLKGPLSIHLPELPDHSGGDEKFITQKHDFTSLQTSPKWIDPSVVLHPYFDHQSVLLVQIFGMRATYIPNPDPAQCGNVISQNEQDLQLEPLIGWTIFPLFERNYVCSGIHSAPLFEGLPNAAFLQSLSLHPVKTAIQKGLKENILTLFKSYGSVTVEIWDGHYLDEEHYTLPIVNDLLAVDNMKKYLKTQTSKKGKEMSMLVLSSLDKKQQKLKTTSPEYQRHQQFFEQAMAEKFYDLIEIALLNAGYGPL</sequence>
<dbReference type="AlphaFoldDB" id="A0AAD1R1R1"/>
<protein>
    <submittedName>
        <fullName evidence="1">Uncharacterized protein</fullName>
    </submittedName>
</protein>
<organism evidence="1 2">
    <name type="scientific">Pelobates cultripes</name>
    <name type="common">Western spadefoot toad</name>
    <dbReference type="NCBI Taxonomy" id="61616"/>
    <lineage>
        <taxon>Eukaryota</taxon>
        <taxon>Metazoa</taxon>
        <taxon>Chordata</taxon>
        <taxon>Craniata</taxon>
        <taxon>Vertebrata</taxon>
        <taxon>Euteleostomi</taxon>
        <taxon>Amphibia</taxon>
        <taxon>Batrachia</taxon>
        <taxon>Anura</taxon>
        <taxon>Pelobatoidea</taxon>
        <taxon>Pelobatidae</taxon>
        <taxon>Pelobates</taxon>
    </lineage>
</organism>
<dbReference type="Proteomes" id="UP001295444">
    <property type="component" value="Chromosome 01"/>
</dbReference>
<accession>A0AAD1R1R1</accession>
<evidence type="ECO:0000313" key="2">
    <source>
        <dbReference type="Proteomes" id="UP001295444"/>
    </source>
</evidence>
<name>A0AAD1R1R1_PELCU</name>
<reference evidence="1" key="1">
    <citation type="submission" date="2022-03" db="EMBL/GenBank/DDBJ databases">
        <authorList>
            <person name="Alioto T."/>
            <person name="Alioto T."/>
            <person name="Gomez Garrido J."/>
        </authorList>
    </citation>
    <scope>NUCLEOTIDE SEQUENCE</scope>
</reference>
<evidence type="ECO:0000313" key="1">
    <source>
        <dbReference type="EMBL" id="CAH2222137.1"/>
    </source>
</evidence>
<dbReference type="EMBL" id="OW240912">
    <property type="protein sequence ID" value="CAH2222137.1"/>
    <property type="molecule type" value="Genomic_DNA"/>
</dbReference>